<dbReference type="GO" id="GO:0005576">
    <property type="term" value="C:extracellular region"/>
    <property type="evidence" value="ECO:0007669"/>
    <property type="project" value="UniProtKB-SubCell"/>
</dbReference>
<organism evidence="10 11">
    <name type="scientific">Sinocyclocheilus grahami</name>
    <name type="common">Dianchi golden-line fish</name>
    <name type="synonym">Barbus grahami</name>
    <dbReference type="NCBI Taxonomy" id="75366"/>
    <lineage>
        <taxon>Eukaryota</taxon>
        <taxon>Metazoa</taxon>
        <taxon>Chordata</taxon>
        <taxon>Craniata</taxon>
        <taxon>Vertebrata</taxon>
        <taxon>Euteleostomi</taxon>
        <taxon>Actinopterygii</taxon>
        <taxon>Neopterygii</taxon>
        <taxon>Teleostei</taxon>
        <taxon>Ostariophysi</taxon>
        <taxon>Cypriniformes</taxon>
        <taxon>Cyprinidae</taxon>
        <taxon>Cyprininae</taxon>
        <taxon>Sinocyclocheilus</taxon>
    </lineage>
</organism>
<dbReference type="GO" id="GO:0043679">
    <property type="term" value="C:axon terminus"/>
    <property type="evidence" value="ECO:0007669"/>
    <property type="project" value="TreeGrafter"/>
</dbReference>
<dbReference type="InParanoid" id="A0A672PX24"/>
<evidence type="ECO:0000256" key="1">
    <source>
        <dbReference type="ARBA" id="ARBA00004613"/>
    </source>
</evidence>
<sequence length="252" mass="28551">CRYYNSLSINTDLVLCFSLCVVAVCGLKKNSLAHTLHQLISENVIYVSTIFSHFSQECVVECQEHLNAGSSWSLCKSFIQNADNTPEGNRASTATKHLDTQQHPRYGSFMKRYGGFMKKTAELYGLEPEDVDQGRVILTNHDVEMLTNQVEADGRREEEALTDVHNSKGGAQGVKGMAKCYGGFMKRGPFYDLESGVKALQKRYGGFMRRVGRPQWWQESKRYGDFLKCSQKEDEDENSSEIEKRYGGFMGY</sequence>
<keyword evidence="6" id="KW-1015">Disulfide bond</keyword>
<evidence type="ECO:0000256" key="5">
    <source>
        <dbReference type="ARBA" id="ARBA00022901"/>
    </source>
</evidence>
<evidence type="ECO:0000313" key="11">
    <source>
        <dbReference type="Proteomes" id="UP000472262"/>
    </source>
</evidence>
<dbReference type="PANTHER" id="PTHR11438">
    <property type="entry name" value="PROENKEPHALIN"/>
    <property type="match status" value="1"/>
</dbReference>
<keyword evidence="7" id="KW-0257">Endorphin</keyword>
<dbReference type="GO" id="GO:0007268">
    <property type="term" value="P:chemical synaptic transmission"/>
    <property type="evidence" value="ECO:0007669"/>
    <property type="project" value="TreeGrafter"/>
</dbReference>
<dbReference type="Proteomes" id="UP000472262">
    <property type="component" value="Unassembled WGS sequence"/>
</dbReference>
<protein>
    <submittedName>
        <fullName evidence="10">Proenkephalin b</fullName>
    </submittedName>
</protein>
<evidence type="ECO:0000313" key="10">
    <source>
        <dbReference type="Ensembl" id="ENSSGRP00000068467.1"/>
    </source>
</evidence>
<dbReference type="GO" id="GO:0007218">
    <property type="term" value="P:neuropeptide signaling pathway"/>
    <property type="evidence" value="ECO:0007669"/>
    <property type="project" value="InterPro"/>
</dbReference>
<feature type="chain" id="PRO_5025506017" evidence="9">
    <location>
        <begin position="27"/>
        <end position="252"/>
    </location>
</feature>
<dbReference type="OMA" id="NPEAGHY"/>
<keyword evidence="5" id="KW-0555">Opioid peptide</keyword>
<keyword evidence="3" id="KW-0964">Secreted</keyword>
<dbReference type="InterPro" id="IPR006024">
    <property type="entry name" value="Opioid_neupept"/>
</dbReference>
<comment type="subcellular location">
    <subcellularLocation>
        <location evidence="1">Secreted</location>
    </subcellularLocation>
</comment>
<proteinExistence type="inferred from homology"/>
<evidence type="ECO:0000256" key="8">
    <source>
        <dbReference type="ARBA" id="ARBA00023320"/>
    </source>
</evidence>
<keyword evidence="8" id="KW-0527">Neuropeptide</keyword>
<evidence type="ECO:0000256" key="4">
    <source>
        <dbReference type="ARBA" id="ARBA00022685"/>
    </source>
</evidence>
<keyword evidence="11" id="KW-1185">Reference proteome</keyword>
<evidence type="ECO:0000256" key="6">
    <source>
        <dbReference type="ARBA" id="ARBA00023157"/>
    </source>
</evidence>
<feature type="signal peptide" evidence="9">
    <location>
        <begin position="1"/>
        <end position="26"/>
    </location>
</feature>
<evidence type="ECO:0000256" key="2">
    <source>
        <dbReference type="ARBA" id="ARBA00008543"/>
    </source>
</evidence>
<dbReference type="GO" id="GO:0005886">
    <property type="term" value="C:plasma membrane"/>
    <property type="evidence" value="ECO:0007669"/>
    <property type="project" value="TreeGrafter"/>
</dbReference>
<keyword evidence="9" id="KW-0732">Signal</keyword>
<dbReference type="PANTHER" id="PTHR11438:SF3">
    <property type="entry name" value="PROENKEPHALIN-A"/>
    <property type="match status" value="1"/>
</dbReference>
<evidence type="ECO:0000256" key="7">
    <source>
        <dbReference type="ARBA" id="ARBA00023205"/>
    </source>
</evidence>
<dbReference type="GO" id="GO:0030425">
    <property type="term" value="C:dendrite"/>
    <property type="evidence" value="ECO:0007669"/>
    <property type="project" value="TreeGrafter"/>
</dbReference>
<dbReference type="GO" id="GO:0031628">
    <property type="term" value="F:opioid receptor binding"/>
    <property type="evidence" value="ECO:0007669"/>
    <property type="project" value="TreeGrafter"/>
</dbReference>
<reference evidence="10" key="1">
    <citation type="submission" date="2025-08" db="UniProtKB">
        <authorList>
            <consortium name="Ensembl"/>
        </authorList>
    </citation>
    <scope>IDENTIFICATION</scope>
</reference>
<name>A0A672PX24_SINGR</name>
<dbReference type="GO" id="GO:0007600">
    <property type="term" value="P:sensory perception"/>
    <property type="evidence" value="ECO:0007669"/>
    <property type="project" value="TreeGrafter"/>
</dbReference>
<dbReference type="Ensembl" id="ENSSGRT00000072962.1">
    <property type="protein sequence ID" value="ENSSGRP00000068467.1"/>
    <property type="gene ID" value="ENSSGRG00000035099.1"/>
</dbReference>
<evidence type="ECO:0000256" key="9">
    <source>
        <dbReference type="SAM" id="SignalP"/>
    </source>
</evidence>
<keyword evidence="4" id="KW-0165">Cleavage on pair of basic residues</keyword>
<dbReference type="GO" id="GO:0043025">
    <property type="term" value="C:neuronal cell body"/>
    <property type="evidence" value="ECO:0007669"/>
    <property type="project" value="TreeGrafter"/>
</dbReference>
<evidence type="ECO:0000256" key="3">
    <source>
        <dbReference type="ARBA" id="ARBA00022525"/>
    </source>
</evidence>
<comment type="similarity">
    <text evidence="2">Belongs to the opioid neuropeptide precursor family.</text>
</comment>
<accession>A0A672PX24</accession>
<dbReference type="AlphaFoldDB" id="A0A672PX24"/>
<reference evidence="10" key="2">
    <citation type="submission" date="2025-09" db="UniProtKB">
        <authorList>
            <consortium name="Ensembl"/>
        </authorList>
    </citation>
    <scope>IDENTIFICATION</scope>
</reference>